<dbReference type="EMBL" id="JAOYFB010000038">
    <property type="protein sequence ID" value="KAK4027090.1"/>
    <property type="molecule type" value="Genomic_DNA"/>
</dbReference>
<proteinExistence type="predicted"/>
<protein>
    <recommendedName>
        <fullName evidence="3">Secreted protein</fullName>
    </recommendedName>
</protein>
<evidence type="ECO:0000313" key="2">
    <source>
        <dbReference type="Proteomes" id="UP001234178"/>
    </source>
</evidence>
<name>A0ABR0APP2_9CRUS</name>
<accession>A0ABR0APP2</accession>
<sequence length="85" mass="9572">MLKIAVETNIFMTVFLRCACCVFDYRTSVSTGKGVHIQRRYPARSRGHFFTSDAAIKFFYPVSCEAPRGLDASVLQSCLPVVQFD</sequence>
<evidence type="ECO:0008006" key="3">
    <source>
        <dbReference type="Google" id="ProtNLM"/>
    </source>
</evidence>
<organism evidence="1 2">
    <name type="scientific">Daphnia magna</name>
    <dbReference type="NCBI Taxonomy" id="35525"/>
    <lineage>
        <taxon>Eukaryota</taxon>
        <taxon>Metazoa</taxon>
        <taxon>Ecdysozoa</taxon>
        <taxon>Arthropoda</taxon>
        <taxon>Crustacea</taxon>
        <taxon>Branchiopoda</taxon>
        <taxon>Diplostraca</taxon>
        <taxon>Cladocera</taxon>
        <taxon>Anomopoda</taxon>
        <taxon>Daphniidae</taxon>
        <taxon>Daphnia</taxon>
    </lineage>
</organism>
<comment type="caution">
    <text evidence="1">The sequence shown here is derived from an EMBL/GenBank/DDBJ whole genome shotgun (WGS) entry which is preliminary data.</text>
</comment>
<reference evidence="1 2" key="1">
    <citation type="journal article" date="2023" name="Nucleic Acids Res.">
        <title>The hologenome of Daphnia magna reveals possible DNA methylation and microbiome-mediated evolution of the host genome.</title>
        <authorList>
            <person name="Chaturvedi A."/>
            <person name="Li X."/>
            <person name="Dhandapani V."/>
            <person name="Marshall H."/>
            <person name="Kissane S."/>
            <person name="Cuenca-Cambronero M."/>
            <person name="Asole G."/>
            <person name="Calvet F."/>
            <person name="Ruiz-Romero M."/>
            <person name="Marangio P."/>
            <person name="Guigo R."/>
            <person name="Rago D."/>
            <person name="Mirbahai L."/>
            <person name="Eastwood N."/>
            <person name="Colbourne J.K."/>
            <person name="Zhou J."/>
            <person name="Mallon E."/>
            <person name="Orsini L."/>
        </authorList>
    </citation>
    <scope>NUCLEOTIDE SEQUENCE [LARGE SCALE GENOMIC DNA]</scope>
    <source>
        <strain evidence="1">LRV0_1</strain>
    </source>
</reference>
<keyword evidence="2" id="KW-1185">Reference proteome</keyword>
<gene>
    <name evidence="1" type="ORF">OUZ56_016108</name>
</gene>
<evidence type="ECO:0000313" key="1">
    <source>
        <dbReference type="EMBL" id="KAK4027090.1"/>
    </source>
</evidence>
<dbReference type="Proteomes" id="UP001234178">
    <property type="component" value="Unassembled WGS sequence"/>
</dbReference>